<accession>A0A543P9K7</accession>
<reference evidence="7 8" key="1">
    <citation type="submission" date="2019-06" db="EMBL/GenBank/DDBJ databases">
        <title>Sequencing the genomes of 1000 actinobacteria strains.</title>
        <authorList>
            <person name="Klenk H.-P."/>
        </authorList>
    </citation>
    <scope>NUCLEOTIDE SEQUENCE [LARGE SCALE GENOMIC DNA]</scope>
    <source>
        <strain evidence="7 8">DSM 46837</strain>
    </source>
</reference>
<feature type="domain" description="HTH tetR-type" evidence="6">
    <location>
        <begin position="33"/>
        <end position="93"/>
    </location>
</feature>
<dbReference type="Proteomes" id="UP000319865">
    <property type="component" value="Unassembled WGS sequence"/>
</dbReference>
<dbReference type="Pfam" id="PF00440">
    <property type="entry name" value="TetR_N"/>
    <property type="match status" value="1"/>
</dbReference>
<dbReference type="InterPro" id="IPR036271">
    <property type="entry name" value="Tet_transcr_reg_TetR-rel_C_sf"/>
</dbReference>
<keyword evidence="8" id="KW-1185">Reference proteome</keyword>
<name>A0A543P9K7_9ACTN</name>
<dbReference type="Gene3D" id="1.10.10.60">
    <property type="entry name" value="Homeodomain-like"/>
    <property type="match status" value="1"/>
</dbReference>
<feature type="DNA-binding region" description="H-T-H motif" evidence="5">
    <location>
        <begin position="56"/>
        <end position="75"/>
    </location>
</feature>
<dbReference type="InterPro" id="IPR001647">
    <property type="entry name" value="HTH_TetR"/>
</dbReference>
<organism evidence="7 8">
    <name type="scientific">Blastococcus colisei</name>
    <dbReference type="NCBI Taxonomy" id="1564162"/>
    <lineage>
        <taxon>Bacteria</taxon>
        <taxon>Bacillati</taxon>
        <taxon>Actinomycetota</taxon>
        <taxon>Actinomycetes</taxon>
        <taxon>Geodermatophilales</taxon>
        <taxon>Geodermatophilaceae</taxon>
        <taxon>Blastococcus</taxon>
    </lineage>
</organism>
<dbReference type="Pfam" id="PF13977">
    <property type="entry name" value="TetR_C_6"/>
    <property type="match status" value="1"/>
</dbReference>
<gene>
    <name evidence="7" type="ORF">FHU33_0122</name>
</gene>
<evidence type="ECO:0000256" key="2">
    <source>
        <dbReference type="ARBA" id="ARBA00023015"/>
    </source>
</evidence>
<dbReference type="PRINTS" id="PR00455">
    <property type="entry name" value="HTHTETR"/>
</dbReference>
<dbReference type="GO" id="GO:0000976">
    <property type="term" value="F:transcription cis-regulatory region binding"/>
    <property type="evidence" value="ECO:0007669"/>
    <property type="project" value="TreeGrafter"/>
</dbReference>
<proteinExistence type="predicted"/>
<dbReference type="InterPro" id="IPR050109">
    <property type="entry name" value="HTH-type_TetR-like_transc_reg"/>
</dbReference>
<evidence type="ECO:0000256" key="4">
    <source>
        <dbReference type="ARBA" id="ARBA00023163"/>
    </source>
</evidence>
<evidence type="ECO:0000313" key="7">
    <source>
        <dbReference type="EMBL" id="TQN40773.1"/>
    </source>
</evidence>
<dbReference type="Gene3D" id="1.10.357.10">
    <property type="entry name" value="Tetracycline Repressor, domain 2"/>
    <property type="match status" value="1"/>
</dbReference>
<evidence type="ECO:0000256" key="5">
    <source>
        <dbReference type="PROSITE-ProRule" id="PRU00335"/>
    </source>
</evidence>
<dbReference type="PANTHER" id="PTHR30055">
    <property type="entry name" value="HTH-TYPE TRANSCRIPTIONAL REGULATOR RUTR"/>
    <property type="match status" value="1"/>
</dbReference>
<keyword evidence="3 5" id="KW-0238">DNA-binding</keyword>
<dbReference type="SUPFAM" id="SSF48498">
    <property type="entry name" value="Tetracyclin repressor-like, C-terminal domain"/>
    <property type="match status" value="1"/>
</dbReference>
<dbReference type="PANTHER" id="PTHR30055:SF241">
    <property type="entry name" value="TRANSCRIPTIONAL REGULATORY PROTEIN"/>
    <property type="match status" value="1"/>
</dbReference>
<dbReference type="EMBL" id="VFQE01000001">
    <property type="protein sequence ID" value="TQN40773.1"/>
    <property type="molecule type" value="Genomic_DNA"/>
</dbReference>
<dbReference type="InterPro" id="IPR039538">
    <property type="entry name" value="BetI_C"/>
</dbReference>
<dbReference type="AlphaFoldDB" id="A0A543P9K7"/>
<sequence>MALDTSLYRIQFCIVMADSQSLDATERPRRRRAETVERLLDAALETFADVGFAAASVEDICRRGGFTRGAFYSSFRTKDELFGALFARETARNLALAEQQLVGIEQESDPVTAAVERCLSTFRADRTWVLVLTEYRLHAARHAEAAAALLEHSATLHARLTQLIDDGVARARLRLTLPADRLARMVLALHDGLVVAQATDPAGRDDATDLERTALLLLLRSAVTSS</sequence>
<dbReference type="InterPro" id="IPR009057">
    <property type="entry name" value="Homeodomain-like_sf"/>
</dbReference>
<keyword evidence="2" id="KW-0805">Transcription regulation</keyword>
<dbReference type="GO" id="GO:0003700">
    <property type="term" value="F:DNA-binding transcription factor activity"/>
    <property type="evidence" value="ECO:0007669"/>
    <property type="project" value="TreeGrafter"/>
</dbReference>
<keyword evidence="1" id="KW-0678">Repressor</keyword>
<dbReference type="SUPFAM" id="SSF46689">
    <property type="entry name" value="Homeodomain-like"/>
    <property type="match status" value="1"/>
</dbReference>
<evidence type="ECO:0000256" key="1">
    <source>
        <dbReference type="ARBA" id="ARBA00022491"/>
    </source>
</evidence>
<dbReference type="PROSITE" id="PS50977">
    <property type="entry name" value="HTH_TETR_2"/>
    <property type="match status" value="1"/>
</dbReference>
<protein>
    <submittedName>
        <fullName evidence="7">TetR family transcriptional regulator</fullName>
    </submittedName>
</protein>
<comment type="caution">
    <text evidence="7">The sequence shown here is derived from an EMBL/GenBank/DDBJ whole genome shotgun (WGS) entry which is preliminary data.</text>
</comment>
<keyword evidence="4" id="KW-0804">Transcription</keyword>
<evidence type="ECO:0000313" key="8">
    <source>
        <dbReference type="Proteomes" id="UP000319865"/>
    </source>
</evidence>
<evidence type="ECO:0000256" key="3">
    <source>
        <dbReference type="ARBA" id="ARBA00023125"/>
    </source>
</evidence>
<evidence type="ECO:0000259" key="6">
    <source>
        <dbReference type="PROSITE" id="PS50977"/>
    </source>
</evidence>